<protein>
    <submittedName>
        <fullName evidence="2">Uncharacterized protein</fullName>
    </submittedName>
</protein>
<evidence type="ECO:0000256" key="1">
    <source>
        <dbReference type="SAM" id="MobiDB-lite"/>
    </source>
</evidence>
<gene>
    <name evidence="2" type="ORF">GCM10022268_30760</name>
</gene>
<keyword evidence="3" id="KW-1185">Reference proteome</keyword>
<organism evidence="2 3">
    <name type="scientific">Sphingomonas cynarae</name>
    <dbReference type="NCBI Taxonomy" id="930197"/>
    <lineage>
        <taxon>Bacteria</taxon>
        <taxon>Pseudomonadati</taxon>
        <taxon>Pseudomonadota</taxon>
        <taxon>Alphaproteobacteria</taxon>
        <taxon>Sphingomonadales</taxon>
        <taxon>Sphingomonadaceae</taxon>
        <taxon>Sphingomonas</taxon>
    </lineage>
</organism>
<name>A0ABP7EKV8_9SPHN</name>
<dbReference type="EMBL" id="BAABBF010000008">
    <property type="protein sequence ID" value="GAA3720328.1"/>
    <property type="molecule type" value="Genomic_DNA"/>
</dbReference>
<feature type="region of interest" description="Disordered" evidence="1">
    <location>
        <begin position="102"/>
        <end position="122"/>
    </location>
</feature>
<feature type="compositionally biased region" description="Polar residues" evidence="1">
    <location>
        <begin position="102"/>
        <end position="113"/>
    </location>
</feature>
<reference evidence="3" key="1">
    <citation type="journal article" date="2019" name="Int. J. Syst. Evol. Microbiol.">
        <title>The Global Catalogue of Microorganisms (GCM) 10K type strain sequencing project: providing services to taxonomists for standard genome sequencing and annotation.</title>
        <authorList>
            <consortium name="The Broad Institute Genomics Platform"/>
            <consortium name="The Broad Institute Genome Sequencing Center for Infectious Disease"/>
            <person name="Wu L."/>
            <person name="Ma J."/>
        </authorList>
    </citation>
    <scope>NUCLEOTIDE SEQUENCE [LARGE SCALE GENOMIC DNA]</scope>
    <source>
        <strain evidence="3">JCM 17498</strain>
    </source>
</reference>
<evidence type="ECO:0000313" key="2">
    <source>
        <dbReference type="EMBL" id="GAA3720328.1"/>
    </source>
</evidence>
<accession>A0ABP7EKV8</accession>
<dbReference type="Proteomes" id="UP001500523">
    <property type="component" value="Unassembled WGS sequence"/>
</dbReference>
<sequence>MARFAAPHMSEPVRHKLAAMMPNFIMPLITRFPCFRARLGPKAAWGKAGKIALTERLLSVAEIGHMSVYVCARAERQFSGNKAVRTLTPTIGKHMIFGSRCQDNQSDTISPSVVSDKPSRIG</sequence>
<proteinExistence type="predicted"/>
<comment type="caution">
    <text evidence="2">The sequence shown here is derived from an EMBL/GenBank/DDBJ whole genome shotgun (WGS) entry which is preliminary data.</text>
</comment>
<evidence type="ECO:0000313" key="3">
    <source>
        <dbReference type="Proteomes" id="UP001500523"/>
    </source>
</evidence>